<accession>A0A0B7BXS3</accession>
<evidence type="ECO:0000313" key="1">
    <source>
        <dbReference type="EMBL" id="CEK97994.1"/>
    </source>
</evidence>
<dbReference type="AlphaFoldDB" id="A0A0B7BXS3"/>
<feature type="non-terminal residue" evidence="1">
    <location>
        <position position="1"/>
    </location>
</feature>
<sequence>FGSSDSIRKVPRQSSTDKFAVLGKDFRKKSGSTGSRPTTMKTYLSMGIGKELPISSAGIIPLKKQSPSRFSEEEPTFESIEF</sequence>
<reference evidence="1" key="1">
    <citation type="submission" date="2014-12" db="EMBL/GenBank/DDBJ databases">
        <title>Insight into the proteome of Arion vulgaris.</title>
        <authorList>
            <person name="Aradska J."/>
            <person name="Bulat T."/>
            <person name="Smidak R."/>
            <person name="Sarate P."/>
            <person name="Gangsoo J."/>
            <person name="Sialana F."/>
            <person name="Bilban M."/>
            <person name="Lubec G."/>
        </authorList>
    </citation>
    <scope>NUCLEOTIDE SEQUENCE</scope>
    <source>
        <tissue evidence="1">Skin</tissue>
    </source>
</reference>
<dbReference type="EMBL" id="HACG01051123">
    <property type="protein sequence ID" value="CEK97994.1"/>
    <property type="molecule type" value="Transcribed_RNA"/>
</dbReference>
<gene>
    <name evidence="1" type="primary">ORF217465</name>
</gene>
<protein>
    <submittedName>
        <fullName evidence="1">Uncharacterized protein</fullName>
    </submittedName>
</protein>
<organism evidence="1">
    <name type="scientific">Arion vulgaris</name>
    <dbReference type="NCBI Taxonomy" id="1028688"/>
    <lineage>
        <taxon>Eukaryota</taxon>
        <taxon>Metazoa</taxon>
        <taxon>Spiralia</taxon>
        <taxon>Lophotrochozoa</taxon>
        <taxon>Mollusca</taxon>
        <taxon>Gastropoda</taxon>
        <taxon>Heterobranchia</taxon>
        <taxon>Euthyneura</taxon>
        <taxon>Panpulmonata</taxon>
        <taxon>Eupulmonata</taxon>
        <taxon>Stylommatophora</taxon>
        <taxon>Helicina</taxon>
        <taxon>Arionoidea</taxon>
        <taxon>Arionidae</taxon>
        <taxon>Arion</taxon>
    </lineage>
</organism>
<feature type="non-terminal residue" evidence="1">
    <location>
        <position position="82"/>
    </location>
</feature>
<proteinExistence type="predicted"/>
<name>A0A0B7BXS3_9EUPU</name>